<dbReference type="PANTHER" id="PTHR11487">
    <property type="entry name" value="THIOESTERASE"/>
    <property type="match status" value="1"/>
</dbReference>
<dbReference type="InterPro" id="IPR012223">
    <property type="entry name" value="TEII"/>
</dbReference>
<sequence length="242" mass="28230">MKILKRLDSDMNDLHLICFPFAGGYSASFRPLHKYLRGTCTMHVVEPPGHGTNTMPLESNFENLVNLYRQMLLEFKNDRFILFGHSMGGLMVYRLLQELEMEGVYPEVAIISAIQAPNIKRKKMSQLGREEFVNYVAKLGGIPEELLENKDILDYFLPSLRSDYRALEEFKHKNHTIVQTPVHIFNGRQDYKCFNNQTEWSQWIQTVNYHDFDGGHMFPLSNPEKVALKIQQILQNIGIYHY</sequence>
<dbReference type="SUPFAM" id="SSF53474">
    <property type="entry name" value="alpha/beta-Hydrolases"/>
    <property type="match status" value="1"/>
</dbReference>
<proteinExistence type="inferred from homology"/>
<gene>
    <name evidence="3" type="ORF">WAZ07_18765</name>
</gene>
<dbReference type="PANTHER" id="PTHR11487:SF0">
    <property type="entry name" value="S-ACYL FATTY ACID SYNTHASE THIOESTERASE, MEDIUM CHAIN"/>
    <property type="match status" value="1"/>
</dbReference>
<comment type="caution">
    <text evidence="3">The sequence shown here is derived from an EMBL/GenBank/DDBJ whole genome shotgun (WGS) entry which is preliminary data.</text>
</comment>
<keyword evidence="3" id="KW-0378">Hydrolase</keyword>
<feature type="domain" description="Thioesterase" evidence="2">
    <location>
        <begin position="15"/>
        <end position="233"/>
    </location>
</feature>
<evidence type="ECO:0000259" key="2">
    <source>
        <dbReference type="Pfam" id="PF00975"/>
    </source>
</evidence>
<evidence type="ECO:0000256" key="1">
    <source>
        <dbReference type="ARBA" id="ARBA00007169"/>
    </source>
</evidence>
<comment type="similarity">
    <text evidence="1">Belongs to the thioesterase family.</text>
</comment>
<dbReference type="InterPro" id="IPR001031">
    <property type="entry name" value="Thioesterase"/>
</dbReference>
<dbReference type="Pfam" id="PF00975">
    <property type="entry name" value="Thioesterase"/>
    <property type="match status" value="1"/>
</dbReference>
<organism evidence="3 4">
    <name type="scientific">Bacillus bruguierae</name>
    <dbReference type="NCBI Taxonomy" id="3127667"/>
    <lineage>
        <taxon>Bacteria</taxon>
        <taxon>Bacillati</taxon>
        <taxon>Bacillota</taxon>
        <taxon>Bacilli</taxon>
        <taxon>Bacillales</taxon>
        <taxon>Bacillaceae</taxon>
        <taxon>Bacillus</taxon>
    </lineage>
</organism>
<reference evidence="3 4" key="1">
    <citation type="submission" date="2024-01" db="EMBL/GenBank/DDBJ databases">
        <title>Seven novel Bacillus-like species.</title>
        <authorList>
            <person name="Liu G."/>
        </authorList>
    </citation>
    <scope>NUCLEOTIDE SEQUENCE [LARGE SCALE GENOMIC DNA]</scope>
    <source>
        <strain evidence="3 4">FJAT-51639</strain>
    </source>
</reference>
<dbReference type="Gene3D" id="3.40.50.1820">
    <property type="entry name" value="alpha/beta hydrolase"/>
    <property type="match status" value="1"/>
</dbReference>
<name>A0ABU8FKS6_9BACI</name>
<keyword evidence="4" id="KW-1185">Reference proteome</keyword>
<evidence type="ECO:0000313" key="4">
    <source>
        <dbReference type="Proteomes" id="UP001372526"/>
    </source>
</evidence>
<accession>A0ABU8FKS6</accession>
<protein>
    <submittedName>
        <fullName evidence="3">Alpha/beta fold hydrolase</fullName>
    </submittedName>
</protein>
<dbReference type="EMBL" id="JBAWSX010000012">
    <property type="protein sequence ID" value="MEI4803292.1"/>
    <property type="molecule type" value="Genomic_DNA"/>
</dbReference>
<dbReference type="Proteomes" id="UP001372526">
    <property type="component" value="Unassembled WGS sequence"/>
</dbReference>
<evidence type="ECO:0000313" key="3">
    <source>
        <dbReference type="EMBL" id="MEI4803292.1"/>
    </source>
</evidence>
<dbReference type="GO" id="GO:0016787">
    <property type="term" value="F:hydrolase activity"/>
    <property type="evidence" value="ECO:0007669"/>
    <property type="project" value="UniProtKB-KW"/>
</dbReference>
<dbReference type="InterPro" id="IPR029058">
    <property type="entry name" value="AB_hydrolase_fold"/>
</dbReference>